<proteinExistence type="predicted"/>
<accession>A0A8H3PKK7</accession>
<dbReference type="EMBL" id="CAJPDR010000821">
    <property type="protein sequence ID" value="CAF9942844.1"/>
    <property type="molecule type" value="Genomic_DNA"/>
</dbReference>
<comment type="caution">
    <text evidence="1">The sequence shown here is derived from an EMBL/GenBank/DDBJ whole genome shotgun (WGS) entry which is preliminary data.</text>
</comment>
<evidence type="ECO:0000313" key="1">
    <source>
        <dbReference type="EMBL" id="CAF9942844.1"/>
    </source>
</evidence>
<dbReference type="PANTHER" id="PTHR39596:SF2">
    <property type="entry name" value="HET DOMAIN PROTEIN (AFU_ORTHOLOGUE AFUA_1G17550)-RELATED"/>
    <property type="match status" value="1"/>
</dbReference>
<evidence type="ECO:0008006" key="3">
    <source>
        <dbReference type="Google" id="ProtNLM"/>
    </source>
</evidence>
<sequence length="877" mass="98156">MEHLPCPESATGRRKIVVPYVCHEKYDGGDFMTYPSRRKEIFPPLHTIGPFPGQLLPSHQMQLALLSKQELESFYQAWLLFGLIHEILADLYVPEDYIYICEDDSGHFKAVSTSKLITALDEWVARIQAARADSSVTHAHVARCLCLTHAALSIQAVGSNFDPNLKLSIASLGQTFSYAANKAFNIIDIVRDSKCPSTWRHLTDDDYWKGRLLAHGWCVSEVKLILDTSLSLQTLNFLACLDKTNVEHSHHGCDTQQCVVYQNDLGKYQTQHASKVCDCAELSIDPEALHNILRTKALPLIRVKSSQTLGELSVDIVASRPTSRYVALSHVWADGVGNPYANALPRCQVSDLGKLVQELDMVARSRDAQDHRVKQEDVAEKEEELLLWCDTLCCPVRPKEAKHLALEYMYRTYRYATHVLVLDASLRRYDVESLEIDEVSIRILNSPWMRRLWTLQEGALPAVTNRLWFQLAHKPLNLRELRLNASNNFFSGISRRGLAGDILTRLASFANVLPKDSSTHPGADLARVIEALHHRSVSIPSDEPLLIANLLGLDPARILNGGDGAVALRVNRLWRMMPSAMHGIPVNLLFRVGPRLVESGLKWAPATLLIDNYANIGIQSSESENEQGILTASDGLLVRLHGFRLSLALPTKGLPSHHKSISQLIQPNSLLMKDDSGSWYIMHRYLSIEEDRFLTDKTLAEIVQEGKNLWVIYPDSEFPRRPNSKAHASIGLIVEVETEEEAEAEKEENAVKKARARLHIKIGPVRTSTQAWLVAATASSAQLASDSPALRKIAAIENGLYEHSSSSSSPSFKATALEELASEIHEMATNEEAKETIVSAGNEFNVPWTEELITRVIWGQFLCMRETVPRTQRWCVD</sequence>
<reference evidence="1" key="1">
    <citation type="submission" date="2021-03" db="EMBL/GenBank/DDBJ databases">
        <authorList>
            <person name="Tagirdzhanova G."/>
        </authorList>
    </citation>
    <scope>NUCLEOTIDE SEQUENCE</scope>
</reference>
<dbReference type="PANTHER" id="PTHR39596">
    <property type="match status" value="1"/>
</dbReference>
<dbReference type="AlphaFoldDB" id="A0A8H3PKK7"/>
<organism evidence="1 2">
    <name type="scientific">Alectoria fallacina</name>
    <dbReference type="NCBI Taxonomy" id="1903189"/>
    <lineage>
        <taxon>Eukaryota</taxon>
        <taxon>Fungi</taxon>
        <taxon>Dikarya</taxon>
        <taxon>Ascomycota</taxon>
        <taxon>Pezizomycotina</taxon>
        <taxon>Lecanoromycetes</taxon>
        <taxon>OSLEUM clade</taxon>
        <taxon>Lecanoromycetidae</taxon>
        <taxon>Lecanorales</taxon>
        <taxon>Lecanorineae</taxon>
        <taxon>Parmeliaceae</taxon>
        <taxon>Alectoria</taxon>
    </lineage>
</organism>
<keyword evidence="2" id="KW-1185">Reference proteome</keyword>
<dbReference type="Proteomes" id="UP000664203">
    <property type="component" value="Unassembled WGS sequence"/>
</dbReference>
<gene>
    <name evidence="1" type="ORF">ALECFALPRED_010147</name>
</gene>
<dbReference type="OrthoDB" id="2426273at2759"/>
<evidence type="ECO:0000313" key="2">
    <source>
        <dbReference type="Proteomes" id="UP000664203"/>
    </source>
</evidence>
<protein>
    <recommendedName>
        <fullName evidence="3">Heterokaryon incompatibility domain-containing protein</fullName>
    </recommendedName>
</protein>
<name>A0A8H3PKK7_9LECA</name>